<dbReference type="EMBL" id="BAABWN010000002">
    <property type="protein sequence ID" value="GAA6167102.1"/>
    <property type="molecule type" value="Genomic_DNA"/>
</dbReference>
<protein>
    <recommendedName>
        <fullName evidence="4">DUF4124 domain-containing protein</fullName>
    </recommendedName>
</protein>
<reference evidence="2 3" key="1">
    <citation type="submission" date="2024-04" db="EMBL/GenBank/DDBJ databases">
        <title>Draft genome sequence of Sessilibacter corallicola NBRC 116591.</title>
        <authorList>
            <person name="Miyakawa T."/>
            <person name="Kusuya Y."/>
            <person name="Miura T."/>
        </authorList>
    </citation>
    <scope>NUCLEOTIDE SEQUENCE [LARGE SCALE GENOMIC DNA]</scope>
    <source>
        <strain evidence="2 3">KU-00831-HH</strain>
    </source>
</reference>
<sequence length="196" mass="22513">MVWVFAGSLSLPVAAQGVLLYRYVNAEGVKVIHHTIPPEYAQNGYEVLNSQGDVVEVVQPSLTDTELAALQQKRELEAWDKDLLKRYSTVADVKAAKRRRLGEINTNIAILRGNILNLDSQIAREQRRAADSERQGIQVPESILINIKNFRGEKAAAERQIEERRDEYRQAEDKFDKDIDRFTFILERREQARTSY</sequence>
<evidence type="ECO:0000313" key="2">
    <source>
        <dbReference type="EMBL" id="GAA6167102.1"/>
    </source>
</evidence>
<gene>
    <name evidence="2" type="ORF">NBRC116591_09120</name>
</gene>
<organism evidence="2 3">
    <name type="scientific">Sessilibacter corallicola</name>
    <dbReference type="NCBI Taxonomy" id="2904075"/>
    <lineage>
        <taxon>Bacteria</taxon>
        <taxon>Pseudomonadati</taxon>
        <taxon>Pseudomonadota</taxon>
        <taxon>Gammaproteobacteria</taxon>
        <taxon>Cellvibrionales</taxon>
        <taxon>Cellvibrionaceae</taxon>
        <taxon>Sessilibacter</taxon>
    </lineage>
</organism>
<evidence type="ECO:0008006" key="4">
    <source>
        <dbReference type="Google" id="ProtNLM"/>
    </source>
</evidence>
<feature type="coiled-coil region" evidence="1">
    <location>
        <begin position="115"/>
        <end position="174"/>
    </location>
</feature>
<comment type="caution">
    <text evidence="2">The sequence shown here is derived from an EMBL/GenBank/DDBJ whole genome shotgun (WGS) entry which is preliminary data.</text>
</comment>
<proteinExistence type="predicted"/>
<name>A0ABQ0A642_9GAMM</name>
<dbReference type="Proteomes" id="UP001465153">
    <property type="component" value="Unassembled WGS sequence"/>
</dbReference>
<evidence type="ECO:0000313" key="3">
    <source>
        <dbReference type="Proteomes" id="UP001465153"/>
    </source>
</evidence>
<accession>A0ABQ0A642</accession>
<evidence type="ECO:0000256" key="1">
    <source>
        <dbReference type="SAM" id="Coils"/>
    </source>
</evidence>
<keyword evidence="3" id="KW-1185">Reference proteome</keyword>
<keyword evidence="1" id="KW-0175">Coiled coil</keyword>